<keyword evidence="2" id="KW-1185">Reference proteome</keyword>
<protein>
    <submittedName>
        <fullName evidence="1">Uncharacterized protein</fullName>
    </submittedName>
</protein>
<organism evidence="1 2">
    <name type="scientific">Aphanothece sacrum FPU1</name>
    <dbReference type="NCBI Taxonomy" id="1920663"/>
    <lineage>
        <taxon>Bacteria</taxon>
        <taxon>Bacillati</taxon>
        <taxon>Cyanobacteriota</taxon>
        <taxon>Cyanophyceae</taxon>
        <taxon>Oscillatoriophycideae</taxon>
        <taxon>Chroococcales</taxon>
        <taxon>Aphanothecaceae</taxon>
        <taxon>Aphanothece</taxon>
    </lineage>
</organism>
<evidence type="ECO:0000313" key="2">
    <source>
        <dbReference type="Proteomes" id="UP000287247"/>
    </source>
</evidence>
<proteinExistence type="predicted"/>
<reference evidence="2" key="1">
    <citation type="submission" date="2017-05" db="EMBL/GenBank/DDBJ databases">
        <title>Physiological properties and genetic analysis related to exopolysaccharide production of fresh-water unicellular cyanobacterium Aphanothece sacrum, Suizenji Nori, that has been cultured as a food source in Japan.</title>
        <authorList>
            <person name="Kanesaki Y."/>
            <person name="Yoshikawa S."/>
            <person name="Ohki K."/>
        </authorList>
    </citation>
    <scope>NUCLEOTIDE SEQUENCE [LARGE SCALE GENOMIC DNA]</scope>
    <source>
        <strain evidence="2">FPU1</strain>
    </source>
</reference>
<accession>A0A401IBJ4</accession>
<name>A0A401IBJ4_APHSA</name>
<comment type="caution">
    <text evidence="1">The sequence shown here is derived from an EMBL/GenBank/DDBJ whole genome shotgun (WGS) entry which is preliminary data.</text>
</comment>
<evidence type="ECO:0000313" key="1">
    <source>
        <dbReference type="EMBL" id="GBF78625.1"/>
    </source>
</evidence>
<dbReference type="EMBL" id="BDQK01000001">
    <property type="protein sequence ID" value="GBF78625.1"/>
    <property type="molecule type" value="Genomic_DNA"/>
</dbReference>
<dbReference type="AlphaFoldDB" id="A0A401IBJ4"/>
<sequence>MISSCGTDPAIQSAQSFGLMAADFENNTDKLAEDIYNSCIRKLSYFSVASSQGTTQRDNALANCQTLNKPAVGEAKNANKIVTDYGTSIGKLAVDDIVKFDDEFNNIKNALNKFSIPSANGNVTLPQGAVNTGTQIANLIFGWVVSQERKGTLREAIICTDKPLQTYTKGLENAFRDGYINGVLNDEEDRAKSYYDFYITQLRQLGTSRDFMELERESSEVLQNFVKRRNAAESYIAIINKTAQAHTKLKDVFLGDSEPPSEEYCNIYLKAKESNSTAINSVHQRNSLDTPLTLKELAQVQKIALNYRKEIEPLLQKMEQELK</sequence>
<gene>
    <name evidence="1" type="ORF">AsFPU1_0014</name>
</gene>
<dbReference type="Proteomes" id="UP000287247">
    <property type="component" value="Unassembled WGS sequence"/>
</dbReference>